<gene>
    <name evidence="2" type="ORF">MVEN_00437600</name>
</gene>
<keyword evidence="1" id="KW-0812">Transmembrane</keyword>
<protein>
    <submittedName>
        <fullName evidence="2">Uncharacterized protein</fullName>
    </submittedName>
</protein>
<reference evidence="2" key="1">
    <citation type="submission" date="2020-05" db="EMBL/GenBank/DDBJ databases">
        <title>Mycena genomes resolve the evolution of fungal bioluminescence.</title>
        <authorList>
            <person name="Tsai I.J."/>
        </authorList>
    </citation>
    <scope>NUCLEOTIDE SEQUENCE</scope>
    <source>
        <strain evidence="2">CCC161011</strain>
    </source>
</reference>
<evidence type="ECO:0000256" key="1">
    <source>
        <dbReference type="SAM" id="Phobius"/>
    </source>
</evidence>
<dbReference type="OrthoDB" id="3262423at2759"/>
<evidence type="ECO:0000313" key="3">
    <source>
        <dbReference type="Proteomes" id="UP000620124"/>
    </source>
</evidence>
<proteinExistence type="predicted"/>
<accession>A0A8H6YR02</accession>
<name>A0A8H6YR02_9AGAR</name>
<keyword evidence="1" id="KW-0472">Membrane</keyword>
<sequence length="210" mass="23490">MMLNLRPSYQENTPIPGPEIDVEVEVQCTFSLSRPLAYTRGSVIPCSITYFCRDFQALNLLCTPTSINVLLHREVKCSSLARSPWADGSSPSLNDVEESGRAVWWQVNDGSPRQDTRKFQGEIQLAKTLKPTSAICHFAVKYFVVVMPFEATGFFDSRRSTIDSSRSGDCHNFCKGSKTPLLCSPWLIIWILKNLVLLILWISLPACAGI</sequence>
<dbReference type="Proteomes" id="UP000620124">
    <property type="component" value="Unassembled WGS sequence"/>
</dbReference>
<dbReference type="AlphaFoldDB" id="A0A8H6YR02"/>
<comment type="caution">
    <text evidence="2">The sequence shown here is derived from an EMBL/GenBank/DDBJ whole genome shotgun (WGS) entry which is preliminary data.</text>
</comment>
<keyword evidence="1" id="KW-1133">Transmembrane helix</keyword>
<evidence type="ECO:0000313" key="2">
    <source>
        <dbReference type="EMBL" id="KAF7365640.1"/>
    </source>
</evidence>
<organism evidence="2 3">
    <name type="scientific">Mycena venus</name>
    <dbReference type="NCBI Taxonomy" id="2733690"/>
    <lineage>
        <taxon>Eukaryota</taxon>
        <taxon>Fungi</taxon>
        <taxon>Dikarya</taxon>
        <taxon>Basidiomycota</taxon>
        <taxon>Agaricomycotina</taxon>
        <taxon>Agaricomycetes</taxon>
        <taxon>Agaricomycetidae</taxon>
        <taxon>Agaricales</taxon>
        <taxon>Marasmiineae</taxon>
        <taxon>Mycenaceae</taxon>
        <taxon>Mycena</taxon>
    </lineage>
</organism>
<dbReference type="EMBL" id="JACAZI010000003">
    <property type="protein sequence ID" value="KAF7365640.1"/>
    <property type="molecule type" value="Genomic_DNA"/>
</dbReference>
<keyword evidence="3" id="KW-1185">Reference proteome</keyword>
<feature type="transmembrane region" description="Helical" evidence="1">
    <location>
        <begin position="185"/>
        <end position="204"/>
    </location>
</feature>